<evidence type="ECO:0000256" key="7">
    <source>
        <dbReference type="HAMAP-Rule" id="MF_01337"/>
    </source>
</evidence>
<evidence type="ECO:0000256" key="4">
    <source>
        <dbReference type="ARBA" id="ARBA00022980"/>
    </source>
</evidence>
<name>A0A1K0IT46_9CHLA</name>
<dbReference type="GO" id="GO:0008097">
    <property type="term" value="F:5S rRNA binding"/>
    <property type="evidence" value="ECO:0007669"/>
    <property type="project" value="TreeGrafter"/>
</dbReference>
<evidence type="ECO:0000256" key="6">
    <source>
        <dbReference type="ARBA" id="ARBA00035197"/>
    </source>
</evidence>
<organism evidence="8">
    <name type="scientific">Candidatus Clavichlamydia salmonicola</name>
    <dbReference type="NCBI Taxonomy" id="469812"/>
    <lineage>
        <taxon>Bacteria</taxon>
        <taxon>Pseudomonadati</taxon>
        <taxon>Chlamydiota</taxon>
        <taxon>Chlamydiia</taxon>
        <taxon>Chlamydiales</taxon>
        <taxon>Candidatus Clavichlamydiaceae</taxon>
        <taxon>Candidatus Clavichlamydia</taxon>
    </lineage>
</organism>
<evidence type="ECO:0000256" key="3">
    <source>
        <dbReference type="ARBA" id="ARBA00022884"/>
    </source>
</evidence>
<dbReference type="RefSeq" id="WP_194843911.1">
    <property type="nucleotide sequence ID" value="NZ_WTCQ01000001.1"/>
</dbReference>
<keyword evidence="5 7" id="KW-0687">Ribonucleoprotein</keyword>
<protein>
    <recommendedName>
        <fullName evidence="6 7">Large ribosomal subunit protein uL18</fullName>
    </recommendedName>
</protein>
<proteinExistence type="inferred from homology"/>
<keyword evidence="2 7" id="KW-0699">rRNA-binding</keyword>
<dbReference type="EMBL" id="LT629173">
    <property type="protein sequence ID" value="SDA08613.1"/>
    <property type="molecule type" value="Genomic_DNA"/>
</dbReference>
<evidence type="ECO:0000256" key="2">
    <source>
        <dbReference type="ARBA" id="ARBA00022730"/>
    </source>
</evidence>
<dbReference type="SUPFAM" id="SSF53137">
    <property type="entry name" value="Translational machinery components"/>
    <property type="match status" value="1"/>
</dbReference>
<comment type="function">
    <text evidence="7">This is one of the proteins that bind and probably mediate the attachment of the 5S RNA into the large ribosomal subunit, where it forms part of the central protuberance.</text>
</comment>
<sequence>MESSLINKRIMKKRRQMRVRKKVRGSSFQPRLSVVKTNKNIYLQLIDDDAGLTLAGISTVSKGIRNTENAKKGKSAARLLGLKIAEMGKALQVERVIFDRGSFKYHGIIAEAAEGAREGGLRF</sequence>
<dbReference type="CDD" id="cd00432">
    <property type="entry name" value="Ribosomal_L18_L5e"/>
    <property type="match status" value="1"/>
</dbReference>
<dbReference type="InterPro" id="IPR005484">
    <property type="entry name" value="Ribosomal_uL18_bac/plant/anim"/>
</dbReference>
<dbReference type="InterPro" id="IPR004389">
    <property type="entry name" value="Ribosomal_uL18_bac-type"/>
</dbReference>
<dbReference type="GO" id="GO:0006412">
    <property type="term" value="P:translation"/>
    <property type="evidence" value="ECO:0007669"/>
    <property type="project" value="UniProtKB-UniRule"/>
</dbReference>
<dbReference type="PANTHER" id="PTHR12899">
    <property type="entry name" value="39S RIBOSOMAL PROTEIN L18, MITOCHONDRIAL"/>
    <property type="match status" value="1"/>
</dbReference>
<dbReference type="FunFam" id="3.30.420.100:FF:000001">
    <property type="entry name" value="50S ribosomal protein L18"/>
    <property type="match status" value="1"/>
</dbReference>
<dbReference type="HAMAP" id="MF_01337_B">
    <property type="entry name" value="Ribosomal_uL18_B"/>
    <property type="match status" value="1"/>
</dbReference>
<comment type="similarity">
    <text evidence="1 7">Belongs to the universal ribosomal protein uL18 family.</text>
</comment>
<reference evidence="8" key="1">
    <citation type="submission" date="2016-09" db="EMBL/GenBank/DDBJ databases">
        <title>Marine chlamydiae encode flagella.</title>
        <authorList>
            <person name="Collingro A."/>
            <person name="Koestlbacher S."/>
            <person name="Mussmann M."/>
            <person name="Stepanauskas R."/>
            <person name="Hallam S."/>
            <person name="Horn M."/>
        </authorList>
    </citation>
    <scope>NUCLEOTIDE SEQUENCE</scope>
    <source>
        <strain evidence="8">ERT</strain>
        <tissue evidence="8">Gills</tissue>
    </source>
</reference>
<dbReference type="AlphaFoldDB" id="A0A1K0IT46"/>
<keyword evidence="3 7" id="KW-0694">RNA-binding</keyword>
<dbReference type="NCBIfam" id="TIGR00060">
    <property type="entry name" value="L18_bact"/>
    <property type="match status" value="1"/>
</dbReference>
<gene>
    <name evidence="7 8" type="primary">rplR</name>
</gene>
<keyword evidence="4 7" id="KW-0689">Ribosomal protein</keyword>
<accession>A0A1K0IT46</accession>
<comment type="subunit">
    <text evidence="7">Part of the 50S ribosomal subunit; part of the 5S rRNA/L5/L18/L25 subcomplex. Contacts the 5S and 23S rRNAs.</text>
</comment>
<evidence type="ECO:0000256" key="1">
    <source>
        <dbReference type="ARBA" id="ARBA00007116"/>
    </source>
</evidence>
<evidence type="ECO:0000256" key="5">
    <source>
        <dbReference type="ARBA" id="ARBA00023274"/>
    </source>
</evidence>
<dbReference type="Gene3D" id="3.30.420.100">
    <property type="match status" value="1"/>
</dbReference>
<dbReference type="InterPro" id="IPR057268">
    <property type="entry name" value="Ribosomal_L18"/>
</dbReference>
<dbReference type="GO" id="GO:0022625">
    <property type="term" value="C:cytosolic large ribosomal subunit"/>
    <property type="evidence" value="ECO:0007669"/>
    <property type="project" value="TreeGrafter"/>
</dbReference>
<evidence type="ECO:0000313" key="8">
    <source>
        <dbReference type="EMBL" id="SDA08613.1"/>
    </source>
</evidence>
<dbReference type="PANTHER" id="PTHR12899:SF3">
    <property type="entry name" value="LARGE RIBOSOMAL SUBUNIT PROTEIN UL18M"/>
    <property type="match status" value="1"/>
</dbReference>
<dbReference type="Pfam" id="PF00861">
    <property type="entry name" value="Ribosomal_L18p"/>
    <property type="match status" value="1"/>
</dbReference>
<dbReference type="GO" id="GO:0003735">
    <property type="term" value="F:structural constituent of ribosome"/>
    <property type="evidence" value="ECO:0007669"/>
    <property type="project" value="InterPro"/>
</dbReference>